<dbReference type="EMBL" id="JBEDUW010000005">
    <property type="protein sequence ID" value="KAK9927142.1"/>
    <property type="molecule type" value="Genomic_DNA"/>
</dbReference>
<evidence type="ECO:0000313" key="2">
    <source>
        <dbReference type="Proteomes" id="UP001457282"/>
    </source>
</evidence>
<proteinExistence type="predicted"/>
<dbReference type="Proteomes" id="UP001457282">
    <property type="component" value="Unassembled WGS sequence"/>
</dbReference>
<organism evidence="1 2">
    <name type="scientific">Rubus argutus</name>
    <name type="common">Southern blackberry</name>
    <dbReference type="NCBI Taxonomy" id="59490"/>
    <lineage>
        <taxon>Eukaryota</taxon>
        <taxon>Viridiplantae</taxon>
        <taxon>Streptophyta</taxon>
        <taxon>Embryophyta</taxon>
        <taxon>Tracheophyta</taxon>
        <taxon>Spermatophyta</taxon>
        <taxon>Magnoliopsida</taxon>
        <taxon>eudicotyledons</taxon>
        <taxon>Gunneridae</taxon>
        <taxon>Pentapetalae</taxon>
        <taxon>rosids</taxon>
        <taxon>fabids</taxon>
        <taxon>Rosales</taxon>
        <taxon>Rosaceae</taxon>
        <taxon>Rosoideae</taxon>
        <taxon>Rosoideae incertae sedis</taxon>
        <taxon>Rubus</taxon>
    </lineage>
</organism>
<name>A0AAW1WRA3_RUBAR</name>
<protein>
    <submittedName>
        <fullName evidence="1">Uncharacterized protein</fullName>
    </submittedName>
</protein>
<dbReference type="AlphaFoldDB" id="A0AAW1WRA3"/>
<evidence type="ECO:0000313" key="1">
    <source>
        <dbReference type="EMBL" id="KAK9927142.1"/>
    </source>
</evidence>
<reference evidence="1 2" key="1">
    <citation type="journal article" date="2023" name="G3 (Bethesda)">
        <title>A chromosome-length genome assembly and annotation of blackberry (Rubus argutus, cv. 'Hillquist').</title>
        <authorList>
            <person name="Bruna T."/>
            <person name="Aryal R."/>
            <person name="Dudchenko O."/>
            <person name="Sargent D.J."/>
            <person name="Mead D."/>
            <person name="Buti M."/>
            <person name="Cavallini A."/>
            <person name="Hytonen T."/>
            <person name="Andres J."/>
            <person name="Pham M."/>
            <person name="Weisz D."/>
            <person name="Mascagni F."/>
            <person name="Usai G."/>
            <person name="Natali L."/>
            <person name="Bassil N."/>
            <person name="Fernandez G.E."/>
            <person name="Lomsadze A."/>
            <person name="Armour M."/>
            <person name="Olukolu B."/>
            <person name="Poorten T."/>
            <person name="Britton C."/>
            <person name="Davik J."/>
            <person name="Ashrafi H."/>
            <person name="Aiden E.L."/>
            <person name="Borodovsky M."/>
            <person name="Worthington M."/>
        </authorList>
    </citation>
    <scope>NUCLEOTIDE SEQUENCE [LARGE SCALE GENOMIC DNA]</scope>
    <source>
        <strain evidence="1">PI 553951</strain>
    </source>
</reference>
<gene>
    <name evidence="1" type="ORF">M0R45_024342</name>
</gene>
<keyword evidence="2" id="KW-1185">Reference proteome</keyword>
<comment type="caution">
    <text evidence="1">The sequence shown here is derived from an EMBL/GenBank/DDBJ whole genome shotgun (WGS) entry which is preliminary data.</text>
</comment>
<sequence>MEKKGVNSESEIPIAAEQSIRSGVYMCFQVMKIDKSPRWIIQALNLSHLSTRKPWPPEKLLNQMLYTGPDLKLPSLPGCGVFGSKIVFGGGQYFPEARLCAPPIEVSKEIFEFETDASEPKIKRSENEFISGKSQIMLMTLADGKLYALSYPQKQYVNYREVYMPAFEVFDSTKKTWLPLPQPHFEGLTTTVWNLELCYATAENTIFLSTPNTRMYRFDAANPAKGWTRHSETPLPCSRGRPLVLKDDDHSNNYIMFAYHTSLHSIIAVYLMSSPGYFLRHIASLVVLPPQLQLELPPEFLPVDSYSIVHLGGRIVCLVLGKFIPSTHDCGIQYCAAGPNCYAYVKEKMSIFVVIFEYYLSPGSLTMDFTILDSRLLQFDTNQYGELDSKCGCMLGAFFLGDPIQGGNGFTDHGVKSPNASKQNPFPSCSFGPHSILPYMNFPIGNGGSSFQYSQQSVLAGPGSMYPDTQSMVGWRVSGIPKLFQAGLGCVYPNNQAMVGHMESGLPKLANTGLGHLYPNYQAEESTNTRTDY</sequence>
<accession>A0AAW1WRA3</accession>